<evidence type="ECO:0000256" key="3">
    <source>
        <dbReference type="ARBA" id="ARBA00022692"/>
    </source>
</evidence>
<gene>
    <name evidence="7" type="ORF">G8S53_09595</name>
</gene>
<comment type="caution">
    <text evidence="7">The sequence shown here is derived from an EMBL/GenBank/DDBJ whole genome shotgun (WGS) entry which is preliminary data.</text>
</comment>
<dbReference type="Proteomes" id="UP000813637">
    <property type="component" value="Unassembled WGS sequence"/>
</dbReference>
<reference evidence="7" key="2">
    <citation type="journal article" date="2021" name="Microorganisms">
        <title>Extensive Genome Exploration of Clostridium botulinum Group III Field Strains.</title>
        <authorList>
            <person name="Fillo S."/>
            <person name="Giordani F."/>
            <person name="Tonon E."/>
            <person name="Drigo I."/>
            <person name="Anselmo A."/>
            <person name="Fortunato A."/>
            <person name="Lista F."/>
            <person name="Bano L."/>
        </authorList>
    </citation>
    <scope>NUCLEOTIDE SEQUENCE</scope>
    <source>
        <strain evidence="7">IZSVe-TV_9877_3_12</strain>
    </source>
</reference>
<evidence type="ECO:0000313" key="8">
    <source>
        <dbReference type="Proteomes" id="UP000813637"/>
    </source>
</evidence>
<dbReference type="AlphaFoldDB" id="A0A9Q3VA75"/>
<evidence type="ECO:0000256" key="1">
    <source>
        <dbReference type="ARBA" id="ARBA00004308"/>
    </source>
</evidence>
<evidence type="ECO:0000256" key="2">
    <source>
        <dbReference type="ARBA" id="ARBA00008053"/>
    </source>
</evidence>
<dbReference type="RefSeq" id="WP_003378842.1">
    <property type="nucleotide sequence ID" value="NZ_JAAMYB010000011.1"/>
</dbReference>
<keyword evidence="4 6" id="KW-1133">Transmembrane helix</keyword>
<reference evidence="7" key="1">
    <citation type="submission" date="2020-02" db="EMBL/GenBank/DDBJ databases">
        <authorList>
            <person name="Fillo S."/>
            <person name="Giordani F."/>
            <person name="Tonon E."/>
            <person name="Drigo I."/>
            <person name="Anselmo A."/>
            <person name="Fortunato A."/>
            <person name="Bano L."/>
            <person name="Lista F."/>
        </authorList>
    </citation>
    <scope>NUCLEOTIDE SEQUENCE</scope>
    <source>
        <strain evidence="7">IZSVe-TV_9877_3_12</strain>
    </source>
</reference>
<comment type="subcellular location">
    <subcellularLocation>
        <location evidence="1">Endomembrane system</location>
    </subcellularLocation>
</comment>
<dbReference type="GO" id="GO:0012505">
    <property type="term" value="C:endomembrane system"/>
    <property type="evidence" value="ECO:0007669"/>
    <property type="project" value="UniProtKB-SubCell"/>
</dbReference>
<keyword evidence="3 6" id="KW-0812">Transmembrane</keyword>
<name>A0A9Q3VA75_CLOBO</name>
<evidence type="ECO:0000256" key="5">
    <source>
        <dbReference type="ARBA" id="ARBA00023136"/>
    </source>
</evidence>
<keyword evidence="5 6" id="KW-0472">Membrane</keyword>
<protein>
    <submittedName>
        <fullName evidence="7">DUF445 family protein</fullName>
    </submittedName>
</protein>
<dbReference type="PANTHER" id="PTHR35791">
    <property type="entry name" value="UPF0754 MEMBRANE PROTEIN YHEB"/>
    <property type="match status" value="1"/>
</dbReference>
<evidence type="ECO:0000313" key="7">
    <source>
        <dbReference type="EMBL" id="MCD3195532.1"/>
    </source>
</evidence>
<dbReference type="PANTHER" id="PTHR35791:SF1">
    <property type="entry name" value="UPF0754 MEMBRANE PROTEIN YHEB"/>
    <property type="match status" value="1"/>
</dbReference>
<feature type="transmembrane region" description="Helical" evidence="6">
    <location>
        <begin position="6"/>
        <end position="29"/>
    </location>
</feature>
<evidence type="ECO:0000256" key="6">
    <source>
        <dbReference type="SAM" id="Phobius"/>
    </source>
</evidence>
<dbReference type="InterPro" id="IPR007383">
    <property type="entry name" value="DUF445"/>
</dbReference>
<comment type="similarity">
    <text evidence="2">Belongs to the UPF0754 family.</text>
</comment>
<proteinExistence type="inferred from homology"/>
<accession>A0A9Q3VA75</accession>
<feature type="transmembrane region" description="Helical" evidence="6">
    <location>
        <begin position="484"/>
        <end position="507"/>
    </location>
</feature>
<dbReference type="Pfam" id="PF04286">
    <property type="entry name" value="DUF445"/>
    <property type="match status" value="1"/>
</dbReference>
<evidence type="ECO:0000256" key="4">
    <source>
        <dbReference type="ARBA" id="ARBA00022989"/>
    </source>
</evidence>
<dbReference type="EMBL" id="JAAMYB010000011">
    <property type="protein sequence ID" value="MCD3195532.1"/>
    <property type="molecule type" value="Genomic_DNA"/>
</dbReference>
<organism evidence="7 8">
    <name type="scientific">Clostridium botulinum C</name>
    <dbReference type="NCBI Taxonomy" id="36828"/>
    <lineage>
        <taxon>Bacteria</taxon>
        <taxon>Bacillati</taxon>
        <taxon>Bacillota</taxon>
        <taxon>Clostridia</taxon>
        <taxon>Eubacteriales</taxon>
        <taxon>Clostridiaceae</taxon>
        <taxon>Clostridium</taxon>
    </lineage>
</organism>
<sequence length="508" mass="58036">MQYTKILFSAIVGAVIGYITNWLAIKMLFRPHKEKRIFGIKIPFTPGLIPKEQGRIAKSVGDAVGNHLLTKEAMVDALKDNKVDDKFKQLINKKIKSIINKNISIKDQLRNIIGVQFERIVFNSKNKLSNIILRTIRKEDFKVQFEDLIVDAIKVELRKSPKDIIESSYYNIVRRKLLNNSVDFKNSKEFKNYLEKGVQKKLIKFQNLDKSLNEVIPLGVVSSLKVYIYNKNHDISMGIKELLNDEKVQLKLQNVFSELMSSNLNPMVAMFLNPTTIYNKIHSVLNEHLDKEETQKEVALFVNDIVDKILKLKVSNIISGLSEDAKVKNAEAISDFILKNILEDEVFDEILLKLEDKIKESGSIEELLAKLNINSYEILRNIIGNKVESILSSQEIIEKIAFYTDKIIDKILEAKICDITKGKEEEILSVAHKMGENVFDKFVKNEANQFLDCFDISKIVENRINTFEVSFAEKIILEIASKELSAITWLGALLGFIMGLVSSLMAMM</sequence>